<keyword evidence="1" id="KW-0472">Membrane</keyword>
<organism evidence="2 3">
    <name type="scientific">Favolaschia claudopus</name>
    <dbReference type="NCBI Taxonomy" id="2862362"/>
    <lineage>
        <taxon>Eukaryota</taxon>
        <taxon>Fungi</taxon>
        <taxon>Dikarya</taxon>
        <taxon>Basidiomycota</taxon>
        <taxon>Agaricomycotina</taxon>
        <taxon>Agaricomycetes</taxon>
        <taxon>Agaricomycetidae</taxon>
        <taxon>Agaricales</taxon>
        <taxon>Marasmiineae</taxon>
        <taxon>Mycenaceae</taxon>
        <taxon>Favolaschia</taxon>
    </lineage>
</organism>
<keyword evidence="1" id="KW-0812">Transmembrane</keyword>
<keyword evidence="3" id="KW-1185">Reference proteome</keyword>
<comment type="caution">
    <text evidence="2">The sequence shown here is derived from an EMBL/GenBank/DDBJ whole genome shotgun (WGS) entry which is preliminary data.</text>
</comment>
<dbReference type="Proteomes" id="UP001362999">
    <property type="component" value="Unassembled WGS sequence"/>
</dbReference>
<protein>
    <submittedName>
        <fullName evidence="2">Uncharacterized protein</fullName>
    </submittedName>
</protein>
<dbReference type="EMBL" id="JAWWNJ010000007">
    <property type="protein sequence ID" value="KAK7051806.1"/>
    <property type="molecule type" value="Genomic_DNA"/>
</dbReference>
<evidence type="ECO:0000256" key="1">
    <source>
        <dbReference type="SAM" id="Phobius"/>
    </source>
</evidence>
<name>A0AAW0DM42_9AGAR</name>
<accession>A0AAW0DM42</accession>
<evidence type="ECO:0000313" key="3">
    <source>
        <dbReference type="Proteomes" id="UP001362999"/>
    </source>
</evidence>
<gene>
    <name evidence="2" type="ORF">R3P38DRAFT_2762286</name>
</gene>
<evidence type="ECO:0000313" key="2">
    <source>
        <dbReference type="EMBL" id="KAK7051806.1"/>
    </source>
</evidence>
<reference evidence="2 3" key="1">
    <citation type="journal article" date="2024" name="J Genomics">
        <title>Draft genome sequencing and assembly of Favolaschia claudopus CIRM-BRFM 2984 isolated from oak limbs.</title>
        <authorList>
            <person name="Navarro D."/>
            <person name="Drula E."/>
            <person name="Chaduli D."/>
            <person name="Cazenave R."/>
            <person name="Ahrendt S."/>
            <person name="Wang J."/>
            <person name="Lipzen A."/>
            <person name="Daum C."/>
            <person name="Barry K."/>
            <person name="Grigoriev I.V."/>
            <person name="Favel A."/>
            <person name="Rosso M.N."/>
            <person name="Martin F."/>
        </authorList>
    </citation>
    <scope>NUCLEOTIDE SEQUENCE [LARGE SCALE GENOMIC DNA]</scope>
    <source>
        <strain evidence="2 3">CIRM-BRFM 2984</strain>
    </source>
</reference>
<dbReference type="AlphaFoldDB" id="A0AAW0DM42"/>
<feature type="transmembrane region" description="Helical" evidence="1">
    <location>
        <begin position="138"/>
        <end position="166"/>
    </location>
</feature>
<keyword evidence="1" id="KW-1133">Transmembrane helix</keyword>
<proteinExistence type="predicted"/>
<sequence>MALSIWIDVPRAGERDFPHRSQHCSVVAVVVVDAPRSGAITLTRRIVVRRATLQNYFRILKFTAILLDVDFSSSRCAGHFIDINTKPRNQSFRFRVPASEALSSLISRLFPSAARRPPSKVKTINLVKFVKSAKLKKIFFAARLSCLSILLWCQVGVFLLFTFLIADAECSKALLLAMQDVDTDFKFEKGSLPPVVSVRIRTLETRVFRPFQGSKKSKNFPAGAG</sequence>